<gene>
    <name evidence="10" type="ORF">MANES_01G271600v8</name>
</gene>
<reference evidence="11" key="1">
    <citation type="journal article" date="2016" name="Nat. Biotechnol.">
        <title>Sequencing wild and cultivated cassava and related species reveals extensive interspecific hybridization and genetic diversity.</title>
        <authorList>
            <person name="Bredeson J.V."/>
            <person name="Lyons J.B."/>
            <person name="Prochnik S.E."/>
            <person name="Wu G.A."/>
            <person name="Ha C.M."/>
            <person name="Edsinger-Gonzales E."/>
            <person name="Grimwood J."/>
            <person name="Schmutz J."/>
            <person name="Rabbi I.Y."/>
            <person name="Egesi C."/>
            <person name="Nauluvula P."/>
            <person name="Lebot V."/>
            <person name="Ndunguru J."/>
            <person name="Mkamilo G."/>
            <person name="Bart R.S."/>
            <person name="Setter T.L."/>
            <person name="Gleadow R.M."/>
            <person name="Kulakow P."/>
            <person name="Ferguson M.E."/>
            <person name="Rounsley S."/>
            <person name="Rokhsar D.S."/>
        </authorList>
    </citation>
    <scope>NUCLEOTIDE SEQUENCE [LARGE SCALE GENOMIC DNA]</scope>
    <source>
        <strain evidence="11">cv. AM560-2</strain>
    </source>
</reference>
<evidence type="ECO:0000256" key="3">
    <source>
        <dbReference type="ARBA" id="ARBA00023015"/>
    </source>
</evidence>
<dbReference type="InterPro" id="IPR009057">
    <property type="entry name" value="Homeodomain-like_sf"/>
</dbReference>
<evidence type="ECO:0000259" key="8">
    <source>
        <dbReference type="PROSITE" id="PS50090"/>
    </source>
</evidence>
<dbReference type="FunFam" id="1.10.10.60:FF:000060">
    <property type="entry name" value="MYB transcription factor"/>
    <property type="match status" value="1"/>
</dbReference>
<dbReference type="CDD" id="cd00167">
    <property type="entry name" value="SANT"/>
    <property type="match status" value="2"/>
</dbReference>
<feature type="region of interest" description="Disordered" evidence="7">
    <location>
        <begin position="116"/>
        <end position="140"/>
    </location>
</feature>
<dbReference type="AlphaFoldDB" id="A0A2C9WPZ1"/>
<dbReference type="PANTHER" id="PTHR47996:SF3">
    <property type="entry name" value="TRANSCRIPTION FACTOR DUO1"/>
    <property type="match status" value="1"/>
</dbReference>
<dbReference type="Gene3D" id="1.10.10.60">
    <property type="entry name" value="Homeodomain-like"/>
    <property type="match status" value="2"/>
</dbReference>
<protein>
    <submittedName>
        <fullName evidence="10">Uncharacterized protein</fullName>
    </submittedName>
</protein>
<feature type="domain" description="Myb-like" evidence="8">
    <location>
        <begin position="5"/>
        <end position="57"/>
    </location>
</feature>
<keyword evidence="5" id="KW-0804">Transcription</keyword>
<dbReference type="Pfam" id="PF00249">
    <property type="entry name" value="Myb_DNA-binding"/>
    <property type="match status" value="2"/>
</dbReference>
<dbReference type="PROSITE" id="PS50090">
    <property type="entry name" value="MYB_LIKE"/>
    <property type="match status" value="2"/>
</dbReference>
<dbReference type="InterPro" id="IPR001005">
    <property type="entry name" value="SANT/Myb"/>
</dbReference>
<comment type="caution">
    <text evidence="10">The sequence shown here is derived from an EMBL/GenBank/DDBJ whole genome shotgun (WGS) entry which is preliminary data.</text>
</comment>
<comment type="subcellular location">
    <subcellularLocation>
        <location evidence="1">Nucleus</location>
    </subcellularLocation>
</comment>
<dbReference type="InterPro" id="IPR053106">
    <property type="entry name" value="Plant_Male-Germline_Reg_TFs"/>
</dbReference>
<keyword evidence="2" id="KW-0677">Repeat</keyword>
<dbReference type="GO" id="GO:0005634">
    <property type="term" value="C:nucleus"/>
    <property type="evidence" value="ECO:0000318"/>
    <property type="project" value="GO_Central"/>
</dbReference>
<dbReference type="SUPFAM" id="SSF46689">
    <property type="entry name" value="Homeodomain-like"/>
    <property type="match status" value="1"/>
</dbReference>
<feature type="domain" description="Myb-like" evidence="8">
    <location>
        <begin position="66"/>
        <end position="109"/>
    </location>
</feature>
<dbReference type="PROSITE" id="PS51294">
    <property type="entry name" value="HTH_MYB"/>
    <property type="match status" value="2"/>
</dbReference>
<dbReference type="InterPro" id="IPR017930">
    <property type="entry name" value="Myb_dom"/>
</dbReference>
<dbReference type="GO" id="GO:0003677">
    <property type="term" value="F:DNA binding"/>
    <property type="evidence" value="ECO:0007669"/>
    <property type="project" value="UniProtKB-KW"/>
</dbReference>
<evidence type="ECO:0000313" key="11">
    <source>
        <dbReference type="Proteomes" id="UP000091857"/>
    </source>
</evidence>
<dbReference type="FunFam" id="1.10.10.60:FF:000351">
    <property type="entry name" value="Transcription factor GAMYB"/>
    <property type="match status" value="1"/>
</dbReference>
<dbReference type="OMA" id="FAFWTDD"/>
<name>A0A2C9WPZ1_MANES</name>
<accession>A0A2C9WPZ1</accession>
<keyword evidence="6" id="KW-0539">Nucleus</keyword>
<evidence type="ECO:0000256" key="1">
    <source>
        <dbReference type="ARBA" id="ARBA00004123"/>
    </source>
</evidence>
<evidence type="ECO:0000256" key="7">
    <source>
        <dbReference type="SAM" id="MobiDB-lite"/>
    </source>
</evidence>
<dbReference type="SMART" id="SM00717">
    <property type="entry name" value="SANT"/>
    <property type="match status" value="2"/>
</dbReference>
<evidence type="ECO:0000313" key="10">
    <source>
        <dbReference type="EMBL" id="OAY62496.1"/>
    </source>
</evidence>
<keyword evidence="3" id="KW-0805">Transcription regulation</keyword>
<dbReference type="EMBL" id="CM004387">
    <property type="protein sequence ID" value="OAY62496.1"/>
    <property type="molecule type" value="Genomic_DNA"/>
</dbReference>
<evidence type="ECO:0000256" key="6">
    <source>
        <dbReference type="ARBA" id="ARBA00023242"/>
    </source>
</evidence>
<feature type="domain" description="HTH myb-type" evidence="9">
    <location>
        <begin position="62"/>
        <end position="113"/>
    </location>
</feature>
<dbReference type="Proteomes" id="UP000091857">
    <property type="component" value="Chromosome 1"/>
</dbReference>
<keyword evidence="4" id="KW-0238">DNA-binding</keyword>
<dbReference type="SMR" id="A0A2C9WPZ1"/>
<keyword evidence="11" id="KW-1185">Reference proteome</keyword>
<proteinExistence type="predicted"/>
<evidence type="ECO:0000256" key="4">
    <source>
        <dbReference type="ARBA" id="ARBA00023125"/>
    </source>
</evidence>
<organism evidence="10 11">
    <name type="scientific">Manihot esculenta</name>
    <name type="common">Cassava</name>
    <name type="synonym">Jatropha manihot</name>
    <dbReference type="NCBI Taxonomy" id="3983"/>
    <lineage>
        <taxon>Eukaryota</taxon>
        <taxon>Viridiplantae</taxon>
        <taxon>Streptophyta</taxon>
        <taxon>Embryophyta</taxon>
        <taxon>Tracheophyta</taxon>
        <taxon>Spermatophyta</taxon>
        <taxon>Magnoliopsida</taxon>
        <taxon>eudicotyledons</taxon>
        <taxon>Gunneridae</taxon>
        <taxon>Pentapetalae</taxon>
        <taxon>rosids</taxon>
        <taxon>fabids</taxon>
        <taxon>Malpighiales</taxon>
        <taxon>Euphorbiaceae</taxon>
        <taxon>Crotonoideae</taxon>
        <taxon>Manihoteae</taxon>
        <taxon>Manihot</taxon>
    </lineage>
</organism>
<feature type="domain" description="HTH myb-type" evidence="9">
    <location>
        <begin position="5"/>
        <end position="61"/>
    </location>
</feature>
<dbReference type="GO" id="GO:0048235">
    <property type="term" value="P:pollen sperm cell differentiation"/>
    <property type="evidence" value="ECO:0000318"/>
    <property type="project" value="GO_Central"/>
</dbReference>
<dbReference type="OrthoDB" id="2143914at2759"/>
<evidence type="ECO:0000256" key="2">
    <source>
        <dbReference type="ARBA" id="ARBA00022737"/>
    </source>
</evidence>
<dbReference type="STRING" id="3983.A0A2C9WPZ1"/>
<dbReference type="PANTHER" id="PTHR47996">
    <property type="entry name" value="TRANSCRIPTION FACTOR DUO1"/>
    <property type="match status" value="1"/>
</dbReference>
<sequence>MEGKRDEIRKGPWKAEEDEVLRNHVEKYGARDWSSIRSKGLLQRTGKSCRLRWVNKLRPNLKNGCKFSVEEERVVIDLQTQFGNKWAKIATYLPGRTDNDVKNFWSSRQKRLARILQTSATPSSSSSSNSKPRKPKKQVPLLDVPTLQAPLFNFSMEEESSAKAQSWSTSYIETPEPISMVPVQFHIDIVNNELSSYDANLVLVECQKEDQDPFPQISEYQPDLTFSPESQELLARLEDPELFNVFGAVDAPELEPQLSLGLPLFDPIPSCMNGAREGRNPASRSTFFDDFPSDVFDNIVPLPSP</sequence>
<dbReference type="Gramene" id="Manes.01G271600.1.v8.1">
    <property type="protein sequence ID" value="Manes.01G271600.1.v8.1.CDS"/>
    <property type="gene ID" value="Manes.01G271600.v8.1"/>
</dbReference>
<evidence type="ECO:0000256" key="5">
    <source>
        <dbReference type="ARBA" id="ARBA00023163"/>
    </source>
</evidence>
<evidence type="ECO:0000259" key="9">
    <source>
        <dbReference type="PROSITE" id="PS51294"/>
    </source>
</evidence>